<evidence type="ECO:0008006" key="4">
    <source>
        <dbReference type="Google" id="ProtNLM"/>
    </source>
</evidence>
<feature type="chain" id="PRO_5020549860" description="Cytochrome c domain-containing protein" evidence="1">
    <location>
        <begin position="31"/>
        <end position="445"/>
    </location>
</feature>
<sequence>MSPISGSRLSRLILASLALAAMVAPSISNAVPLYARQTGLNCASCHSGGQYPELTRTGREFKLMGYTMGTRQNIPLAAMLQGGLTKINNYNGSADPATDFAHDNSMQLQQASIFTGGKILETVGAFVQWTYNGVDHHSQMDNIDLRYADKAKVGGKNLIYGVSINNNPSVQDVFNTTPAWKFPTAGPGGAFQGYGSSTLIDGSLAQGVVGAGAYVDWNNLIYAELSGYKTADGVFSFMRAGGDTVANRFPLKGTNPYWRLALHGDTGPHSWEAGAYGMEADAYSDATDFNSPTDRYKDRALDAQYQFSEGKHRVTAQATWIHETIDWNAGAVANTVSNNSDTLDTRRLKGSYFYNNKVGGSVAYFSTTGSQDALHYANNTNMTPDTSGYILEVSYLPIEQVRLALQYTAYNKFNGSSSNYDASGTFTGRNAKDNNTWFLSTWFLF</sequence>
<organism evidence="2 3">
    <name type="scientific">Sulfurirhabdus autotrophica</name>
    <dbReference type="NCBI Taxonomy" id="1706046"/>
    <lineage>
        <taxon>Bacteria</taxon>
        <taxon>Pseudomonadati</taxon>
        <taxon>Pseudomonadota</taxon>
        <taxon>Betaproteobacteria</taxon>
        <taxon>Nitrosomonadales</taxon>
        <taxon>Sulfuricellaceae</taxon>
        <taxon>Sulfurirhabdus</taxon>
    </lineage>
</organism>
<keyword evidence="3" id="KW-1185">Reference proteome</keyword>
<evidence type="ECO:0000313" key="2">
    <source>
        <dbReference type="EMBL" id="TCV87491.1"/>
    </source>
</evidence>
<protein>
    <recommendedName>
        <fullName evidence="4">Cytochrome c domain-containing protein</fullName>
    </recommendedName>
</protein>
<keyword evidence="1" id="KW-0732">Signal</keyword>
<proteinExistence type="predicted"/>
<dbReference type="AlphaFoldDB" id="A0A4R3Y7J0"/>
<dbReference type="EMBL" id="SMCO01000005">
    <property type="protein sequence ID" value="TCV87491.1"/>
    <property type="molecule type" value="Genomic_DNA"/>
</dbReference>
<name>A0A4R3Y7J0_9PROT</name>
<dbReference type="Proteomes" id="UP000295367">
    <property type="component" value="Unassembled WGS sequence"/>
</dbReference>
<evidence type="ECO:0000256" key="1">
    <source>
        <dbReference type="SAM" id="SignalP"/>
    </source>
</evidence>
<reference evidence="2 3" key="1">
    <citation type="submission" date="2019-03" db="EMBL/GenBank/DDBJ databases">
        <title>Genomic Encyclopedia of Type Strains, Phase IV (KMG-IV): sequencing the most valuable type-strain genomes for metagenomic binning, comparative biology and taxonomic classification.</title>
        <authorList>
            <person name="Goeker M."/>
        </authorList>
    </citation>
    <scope>NUCLEOTIDE SEQUENCE [LARGE SCALE GENOMIC DNA]</scope>
    <source>
        <strain evidence="2 3">DSM 100309</strain>
    </source>
</reference>
<evidence type="ECO:0000313" key="3">
    <source>
        <dbReference type="Proteomes" id="UP000295367"/>
    </source>
</evidence>
<feature type="signal peptide" evidence="1">
    <location>
        <begin position="1"/>
        <end position="30"/>
    </location>
</feature>
<gene>
    <name evidence="2" type="ORF">EDC63_105160</name>
</gene>
<accession>A0A4R3Y7J0</accession>
<comment type="caution">
    <text evidence="2">The sequence shown here is derived from an EMBL/GenBank/DDBJ whole genome shotgun (WGS) entry which is preliminary data.</text>
</comment>
<dbReference type="RefSeq" id="WP_223248189.1">
    <property type="nucleotide sequence ID" value="NZ_BHVT01000017.1"/>
</dbReference>